<evidence type="ECO:0000259" key="3">
    <source>
        <dbReference type="PROSITE" id="PS50006"/>
    </source>
</evidence>
<protein>
    <submittedName>
        <fullName evidence="4">FHA domain-containing protein</fullName>
    </submittedName>
</protein>
<accession>A0ABR8YFQ2</accession>
<dbReference type="InterPro" id="IPR000253">
    <property type="entry name" value="FHA_dom"/>
</dbReference>
<evidence type="ECO:0000256" key="2">
    <source>
        <dbReference type="SAM" id="MobiDB-lite"/>
    </source>
</evidence>
<dbReference type="PROSITE" id="PS50006">
    <property type="entry name" value="FHA_DOMAIN"/>
    <property type="match status" value="1"/>
</dbReference>
<feature type="compositionally biased region" description="Pro residues" evidence="2">
    <location>
        <begin position="167"/>
        <end position="183"/>
    </location>
</feature>
<reference evidence="4 5" key="1">
    <citation type="submission" date="2020-08" db="EMBL/GenBank/DDBJ databases">
        <title>A Genomic Blueprint of the Chicken Gut Microbiome.</title>
        <authorList>
            <person name="Gilroy R."/>
            <person name="Ravi A."/>
            <person name="Getino M."/>
            <person name="Pursley I."/>
            <person name="Horton D.L."/>
            <person name="Alikhan N.-F."/>
            <person name="Baker D."/>
            <person name="Gharbi K."/>
            <person name="Hall N."/>
            <person name="Watson M."/>
            <person name="Adriaenssens E.M."/>
            <person name="Foster-Nyarko E."/>
            <person name="Jarju S."/>
            <person name="Secka A."/>
            <person name="Antonio M."/>
            <person name="Oren A."/>
            <person name="Chaudhuri R."/>
            <person name="La Ragione R.M."/>
            <person name="Hildebrand F."/>
            <person name="Pallen M.J."/>
        </authorList>
    </citation>
    <scope>NUCLEOTIDE SEQUENCE [LARGE SCALE GENOMIC DNA]</scope>
    <source>
        <strain evidence="4 5">Sa2BUA2</strain>
    </source>
</reference>
<dbReference type="InterPro" id="IPR008984">
    <property type="entry name" value="SMAD_FHA_dom_sf"/>
</dbReference>
<dbReference type="EMBL" id="JACSQC010000002">
    <property type="protein sequence ID" value="MBD8043030.1"/>
    <property type="molecule type" value="Genomic_DNA"/>
</dbReference>
<feature type="region of interest" description="Disordered" evidence="2">
    <location>
        <begin position="160"/>
        <end position="198"/>
    </location>
</feature>
<feature type="compositionally biased region" description="Low complexity" evidence="2">
    <location>
        <begin position="321"/>
        <end position="345"/>
    </location>
</feature>
<dbReference type="CDD" id="cd00060">
    <property type="entry name" value="FHA"/>
    <property type="match status" value="1"/>
</dbReference>
<keyword evidence="1" id="KW-0597">Phosphoprotein</keyword>
<evidence type="ECO:0000256" key="1">
    <source>
        <dbReference type="ARBA" id="ARBA00022553"/>
    </source>
</evidence>
<dbReference type="SUPFAM" id="SSF49879">
    <property type="entry name" value="SMAD/FHA domain"/>
    <property type="match status" value="1"/>
</dbReference>
<dbReference type="Proteomes" id="UP000652763">
    <property type="component" value="Unassembled WGS sequence"/>
</dbReference>
<name>A0ABR8YFQ2_9MICC</name>
<proteinExistence type="predicted"/>
<dbReference type="Gene3D" id="2.60.200.20">
    <property type="match status" value="1"/>
</dbReference>
<feature type="domain" description="FHA" evidence="3">
    <location>
        <begin position="405"/>
        <end position="461"/>
    </location>
</feature>
<feature type="compositionally biased region" description="Low complexity" evidence="2">
    <location>
        <begin position="184"/>
        <end position="198"/>
    </location>
</feature>
<gene>
    <name evidence="4" type="ORF">H9638_04310</name>
</gene>
<sequence length="499" mass="50492">MEGLRYRPGAWIALARNSRLVLLPPDSGQARVDDVWDALSGDASLDAVFEAITGGMAGSLSQLPPFGLVSVDGRAHVLLRGPLELTSADGNTAVSGQHLRTWSEQVLPAAGHAVLKVTDTADDAGNPLPGPPLLLTLRDGMASVSQLEIDLGAARSGSAAAPTAPAAVPPAPPAAPSAVPPEAAPRQAPAAAVPPAVPAGTSSAAAAAVPPAAVPPTAEVPLRTGESNQAAPRSAAPDLSDAVPWLKLTPPPVSSADVPLAGSRAAADEGEPTETLPPVSDDHDGDTIMGFKPQPGTALPGTPQPDNTNADEAEDTATIRSSPAGTAVSGAGVSSPAGPGKAPATDTGQTVLARKCPNGHVNPPTAATCPACGAVITGVPRPAPRPSLGTMRLSTGPVYELDRNVIIGRQPSASRVQGSELPRMVQVPSESGDISRSHAEIRLEGWHVMLRDLFSTNGTVLIREGQLPRRLAQGEAAILLDGDTAELGDNVSIRFEGLA</sequence>
<evidence type="ECO:0000313" key="4">
    <source>
        <dbReference type="EMBL" id="MBD8043030.1"/>
    </source>
</evidence>
<organism evidence="4 5">
    <name type="scientific">Arthrobacter pullicola</name>
    <dbReference type="NCBI Taxonomy" id="2762224"/>
    <lineage>
        <taxon>Bacteria</taxon>
        <taxon>Bacillati</taxon>
        <taxon>Actinomycetota</taxon>
        <taxon>Actinomycetes</taxon>
        <taxon>Micrococcales</taxon>
        <taxon>Micrococcaceae</taxon>
        <taxon>Arthrobacter</taxon>
    </lineage>
</organism>
<dbReference type="Pfam" id="PF00498">
    <property type="entry name" value="FHA"/>
    <property type="match status" value="1"/>
</dbReference>
<keyword evidence="5" id="KW-1185">Reference proteome</keyword>
<dbReference type="RefSeq" id="WP_191745978.1">
    <property type="nucleotide sequence ID" value="NZ_JACSQC010000002.1"/>
</dbReference>
<evidence type="ECO:0000313" key="5">
    <source>
        <dbReference type="Proteomes" id="UP000652763"/>
    </source>
</evidence>
<comment type="caution">
    <text evidence="4">The sequence shown here is derived from an EMBL/GenBank/DDBJ whole genome shotgun (WGS) entry which is preliminary data.</text>
</comment>
<feature type="region of interest" description="Disordered" evidence="2">
    <location>
        <begin position="217"/>
        <end position="346"/>
    </location>
</feature>